<feature type="non-terminal residue" evidence="2">
    <location>
        <position position="1"/>
    </location>
</feature>
<accession>A0A0B7B6X1</accession>
<feature type="compositionally biased region" description="Basic and acidic residues" evidence="1">
    <location>
        <begin position="36"/>
        <end position="54"/>
    </location>
</feature>
<dbReference type="AlphaFoldDB" id="A0A0B7B6X1"/>
<dbReference type="EMBL" id="HACG01041176">
    <property type="protein sequence ID" value="CEK88041.1"/>
    <property type="molecule type" value="Transcribed_RNA"/>
</dbReference>
<protein>
    <submittedName>
        <fullName evidence="2">Uncharacterized protein</fullName>
    </submittedName>
</protein>
<evidence type="ECO:0000313" key="2">
    <source>
        <dbReference type="EMBL" id="CEK88041.1"/>
    </source>
</evidence>
<sequence>KSIFRVELNPTGTHRTILSANGVPFLQRGAEPYRGTQDKEINLQKGAEPYRDTQDNEVNL</sequence>
<name>A0A0B7B6X1_9EUPU</name>
<organism evidence="2">
    <name type="scientific">Arion vulgaris</name>
    <dbReference type="NCBI Taxonomy" id="1028688"/>
    <lineage>
        <taxon>Eukaryota</taxon>
        <taxon>Metazoa</taxon>
        <taxon>Spiralia</taxon>
        <taxon>Lophotrochozoa</taxon>
        <taxon>Mollusca</taxon>
        <taxon>Gastropoda</taxon>
        <taxon>Heterobranchia</taxon>
        <taxon>Euthyneura</taxon>
        <taxon>Panpulmonata</taxon>
        <taxon>Eupulmonata</taxon>
        <taxon>Stylommatophora</taxon>
        <taxon>Helicina</taxon>
        <taxon>Arionoidea</taxon>
        <taxon>Arionidae</taxon>
        <taxon>Arion</taxon>
    </lineage>
</organism>
<reference evidence="2" key="1">
    <citation type="submission" date="2014-12" db="EMBL/GenBank/DDBJ databases">
        <title>Insight into the proteome of Arion vulgaris.</title>
        <authorList>
            <person name="Aradska J."/>
            <person name="Bulat T."/>
            <person name="Smidak R."/>
            <person name="Sarate P."/>
            <person name="Gangsoo J."/>
            <person name="Sialana F."/>
            <person name="Bilban M."/>
            <person name="Lubec G."/>
        </authorList>
    </citation>
    <scope>NUCLEOTIDE SEQUENCE</scope>
    <source>
        <tissue evidence="2">Skin</tissue>
    </source>
</reference>
<evidence type="ECO:0000256" key="1">
    <source>
        <dbReference type="SAM" id="MobiDB-lite"/>
    </source>
</evidence>
<feature type="region of interest" description="Disordered" evidence="1">
    <location>
        <begin position="30"/>
        <end position="60"/>
    </location>
</feature>
<gene>
    <name evidence="2" type="primary">ORF162782</name>
</gene>
<proteinExistence type="predicted"/>